<evidence type="ECO:0000256" key="3">
    <source>
        <dbReference type="SAM" id="Phobius"/>
    </source>
</evidence>
<dbReference type="Proteomes" id="UP000887540">
    <property type="component" value="Unplaced"/>
</dbReference>
<dbReference type="PROSITE" id="PS01209">
    <property type="entry name" value="LDLRA_1"/>
    <property type="match status" value="1"/>
</dbReference>
<evidence type="ECO:0000313" key="4">
    <source>
        <dbReference type="Proteomes" id="UP000887540"/>
    </source>
</evidence>
<name>A0A914CS00_9BILA</name>
<comment type="caution">
    <text evidence="2">Lacks conserved residue(s) required for the propagation of feature annotation.</text>
</comment>
<dbReference type="InterPro" id="IPR002172">
    <property type="entry name" value="LDrepeatLR_classA_rpt"/>
</dbReference>
<dbReference type="Gene3D" id="4.10.400.10">
    <property type="entry name" value="Low-density Lipoprotein Receptor"/>
    <property type="match status" value="1"/>
</dbReference>
<evidence type="ECO:0000313" key="5">
    <source>
        <dbReference type="WBParaSite" id="ACRNAN_scaffold13163.g8771.t1"/>
    </source>
</evidence>
<keyword evidence="4" id="KW-1185">Reference proteome</keyword>
<feature type="transmembrane region" description="Helical" evidence="3">
    <location>
        <begin position="134"/>
        <end position="153"/>
    </location>
</feature>
<proteinExistence type="predicted"/>
<dbReference type="InterPro" id="IPR036055">
    <property type="entry name" value="LDL_receptor-like_sf"/>
</dbReference>
<evidence type="ECO:0000256" key="2">
    <source>
        <dbReference type="PROSITE-ProRule" id="PRU00124"/>
    </source>
</evidence>
<dbReference type="WBParaSite" id="ACRNAN_scaffold13163.g8771.t1">
    <property type="protein sequence ID" value="ACRNAN_scaffold13163.g8771.t1"/>
    <property type="gene ID" value="ACRNAN_scaffold13163.g8771"/>
</dbReference>
<keyword evidence="3" id="KW-0812">Transmembrane</keyword>
<accession>A0A914CS00</accession>
<dbReference type="PROSITE" id="PS50068">
    <property type="entry name" value="LDLRA_2"/>
    <property type="match status" value="1"/>
</dbReference>
<dbReference type="SUPFAM" id="SSF57424">
    <property type="entry name" value="LDL receptor-like module"/>
    <property type="match status" value="1"/>
</dbReference>
<feature type="disulfide bond" evidence="2">
    <location>
        <begin position="59"/>
        <end position="74"/>
    </location>
</feature>
<reference evidence="5" key="1">
    <citation type="submission" date="2022-11" db="UniProtKB">
        <authorList>
            <consortium name="WormBaseParasite"/>
        </authorList>
    </citation>
    <scope>IDENTIFICATION</scope>
</reference>
<organism evidence="4 5">
    <name type="scientific">Acrobeloides nanus</name>
    <dbReference type="NCBI Taxonomy" id="290746"/>
    <lineage>
        <taxon>Eukaryota</taxon>
        <taxon>Metazoa</taxon>
        <taxon>Ecdysozoa</taxon>
        <taxon>Nematoda</taxon>
        <taxon>Chromadorea</taxon>
        <taxon>Rhabditida</taxon>
        <taxon>Tylenchina</taxon>
        <taxon>Cephalobomorpha</taxon>
        <taxon>Cephaloboidea</taxon>
        <taxon>Cephalobidae</taxon>
        <taxon>Acrobeloides</taxon>
    </lineage>
</organism>
<dbReference type="SMART" id="SM00192">
    <property type="entry name" value="LDLa"/>
    <property type="match status" value="1"/>
</dbReference>
<dbReference type="CDD" id="cd00112">
    <property type="entry name" value="LDLa"/>
    <property type="match status" value="1"/>
</dbReference>
<feature type="disulfide bond" evidence="2">
    <location>
        <begin position="47"/>
        <end position="65"/>
    </location>
</feature>
<dbReference type="PANTHER" id="PTHR46876">
    <property type="entry name" value="LOW-DENSITY LIPOPROTEIN RECEPTOR-RELATED PROTEIN 11"/>
    <property type="match status" value="1"/>
</dbReference>
<keyword evidence="1 2" id="KW-1015">Disulfide bond</keyword>
<dbReference type="Pfam" id="PF00057">
    <property type="entry name" value="Ldl_recept_a"/>
    <property type="match status" value="1"/>
</dbReference>
<sequence>MYGGQYETRQRVRPPPIQNYQQHNMPIAEGQAQSIVNPCRGTWQWACENLECVAQYDICDGIAQCSDGSDEKNCEHKQAIDRIQHLPGRQVDIELKEKATTPAPQTTTANHSHAVTTAKSIASSIKSISVPVEYLLIGLSLGILVASILHCLLRRKKRPMNRNFRKGDPIDEDEDDLLISQMYS</sequence>
<evidence type="ECO:0000256" key="1">
    <source>
        <dbReference type="ARBA" id="ARBA00023157"/>
    </source>
</evidence>
<dbReference type="InterPro" id="IPR023415">
    <property type="entry name" value="LDLR_class-A_CS"/>
</dbReference>
<protein>
    <submittedName>
        <fullName evidence="5">Uncharacterized protein</fullName>
    </submittedName>
</protein>
<keyword evidence="3" id="KW-1133">Transmembrane helix</keyword>
<dbReference type="PANTHER" id="PTHR46876:SF1">
    <property type="entry name" value="LOW-DENSITY LIPOPROTEIN RECEPTOR-RELATED PROTEIN 11"/>
    <property type="match status" value="1"/>
</dbReference>
<dbReference type="AlphaFoldDB" id="A0A914CS00"/>
<keyword evidence="3" id="KW-0472">Membrane</keyword>